<name>D7B1Z7_NOCDD</name>
<evidence type="ECO:0000256" key="2">
    <source>
        <dbReference type="ARBA" id="ARBA00022679"/>
    </source>
</evidence>
<dbReference type="NCBIfam" id="TIGR01358">
    <property type="entry name" value="DAHP_synth_II"/>
    <property type="match status" value="1"/>
</dbReference>
<evidence type="ECO:0000256" key="1">
    <source>
        <dbReference type="ARBA" id="ARBA00008911"/>
    </source>
</evidence>
<dbReference type="STRING" id="446468.Ndas_1177"/>
<dbReference type="KEGG" id="nda:Ndas_1177"/>
<dbReference type="AlphaFoldDB" id="D7B1Z7"/>
<evidence type="ECO:0000256" key="3">
    <source>
        <dbReference type="PIRSR" id="PIRSR602480-1"/>
    </source>
</evidence>
<dbReference type="PANTHER" id="PTHR21337">
    <property type="entry name" value="PHOSPHO-2-DEHYDRO-3-DEOXYHEPTONATE ALDOLASE 1, 2"/>
    <property type="match status" value="1"/>
</dbReference>
<proteinExistence type="inferred from homology"/>
<evidence type="ECO:0000256" key="5">
    <source>
        <dbReference type="SAM" id="MobiDB-lite"/>
    </source>
</evidence>
<comment type="catalytic activity">
    <reaction evidence="4">
        <text>D-erythrose 4-phosphate + phosphoenolpyruvate + H2O = 7-phospho-2-dehydro-3-deoxy-D-arabino-heptonate + phosphate</text>
        <dbReference type="Rhea" id="RHEA:14717"/>
        <dbReference type="ChEBI" id="CHEBI:15377"/>
        <dbReference type="ChEBI" id="CHEBI:16897"/>
        <dbReference type="ChEBI" id="CHEBI:43474"/>
        <dbReference type="ChEBI" id="CHEBI:58394"/>
        <dbReference type="ChEBI" id="CHEBI:58702"/>
        <dbReference type="EC" id="2.5.1.54"/>
    </reaction>
</comment>
<feature type="binding site" evidence="3">
    <location>
        <position position="323"/>
    </location>
    <ligand>
        <name>phosphoenolpyruvate</name>
        <dbReference type="ChEBI" id="CHEBI:58702"/>
    </ligand>
</feature>
<feature type="binding site" evidence="3">
    <location>
        <position position="72"/>
    </location>
    <ligand>
        <name>Mn(2+)</name>
        <dbReference type="ChEBI" id="CHEBI:29035"/>
    </ligand>
</feature>
<comment type="cofactor">
    <cofactor evidence="3">
        <name>Mn(2+)</name>
        <dbReference type="ChEBI" id="CHEBI:29035"/>
    </cofactor>
    <cofactor evidence="3">
        <name>Co(2+)</name>
        <dbReference type="ChEBI" id="CHEBI:48828"/>
    </cofactor>
    <cofactor evidence="3">
        <name>Cd(2+)</name>
        <dbReference type="ChEBI" id="CHEBI:48775"/>
    </cofactor>
    <text evidence="3">Binds 1 divalent cation per subunit. The enzyme is active with manganese, cobalt or cadmium ions.</text>
</comment>
<dbReference type="InterPro" id="IPR002480">
    <property type="entry name" value="DAHP_synth_2"/>
</dbReference>
<feature type="region of interest" description="Disordered" evidence="5">
    <location>
        <begin position="1"/>
        <end position="30"/>
    </location>
</feature>
<feature type="binding site" evidence="3">
    <location>
        <begin position="269"/>
        <end position="270"/>
    </location>
    <ligand>
        <name>phosphoenolpyruvate</name>
        <dbReference type="ChEBI" id="CHEBI:58702"/>
    </ligand>
</feature>
<keyword evidence="4" id="KW-0028">Amino-acid biosynthesis</keyword>
<feature type="binding site" evidence="3">
    <location>
        <position position="427"/>
    </location>
    <ligand>
        <name>Mn(2+)</name>
        <dbReference type="ChEBI" id="CHEBI:29035"/>
    </ligand>
</feature>
<evidence type="ECO:0000313" key="6">
    <source>
        <dbReference type="EMBL" id="ADH66618.1"/>
    </source>
</evidence>
<feature type="compositionally biased region" description="Polar residues" evidence="5">
    <location>
        <begin position="1"/>
        <end position="10"/>
    </location>
</feature>
<feature type="binding site" evidence="3">
    <location>
        <position position="397"/>
    </location>
    <ligand>
        <name>Mn(2+)</name>
        <dbReference type="ChEBI" id="CHEBI:29035"/>
    </ligand>
</feature>
<keyword evidence="4" id="KW-0057">Aromatic amino acid biosynthesis</keyword>
<dbReference type="GO" id="GO:0009073">
    <property type="term" value="P:aromatic amino acid family biosynthetic process"/>
    <property type="evidence" value="ECO:0007669"/>
    <property type="project" value="UniProtKB-KW"/>
</dbReference>
<keyword evidence="3" id="KW-0170">Cobalt</keyword>
<dbReference type="GO" id="GO:0003849">
    <property type="term" value="F:3-deoxy-7-phosphoheptulonate synthase activity"/>
    <property type="evidence" value="ECO:0007669"/>
    <property type="project" value="UniProtKB-EC"/>
</dbReference>
<dbReference type="eggNOG" id="COG3200">
    <property type="taxonomic scope" value="Bacteria"/>
</dbReference>
<reference evidence="6 7" key="1">
    <citation type="journal article" date="2010" name="Stand. Genomic Sci.">
        <title>Complete genome sequence of Nocardiopsis dassonvillei type strain (IMRU 509).</title>
        <authorList>
            <person name="Sun H."/>
            <person name="Lapidus A."/>
            <person name="Nolan M."/>
            <person name="Lucas S."/>
            <person name="Del Rio T.G."/>
            <person name="Tice H."/>
            <person name="Cheng J.F."/>
            <person name="Tapia R."/>
            <person name="Han C."/>
            <person name="Goodwin L."/>
            <person name="Pitluck S."/>
            <person name="Pagani I."/>
            <person name="Ivanova N."/>
            <person name="Mavromatis K."/>
            <person name="Mikhailova N."/>
            <person name="Pati A."/>
            <person name="Chen A."/>
            <person name="Palaniappan K."/>
            <person name="Land M."/>
            <person name="Hauser L."/>
            <person name="Chang Y.J."/>
            <person name="Jeffries C.D."/>
            <person name="Djao O.D."/>
            <person name="Rohde M."/>
            <person name="Sikorski J."/>
            <person name="Goker M."/>
            <person name="Woyke T."/>
            <person name="Bristow J."/>
            <person name="Eisen J.A."/>
            <person name="Markowitz V."/>
            <person name="Hugenholtz P."/>
            <person name="Kyrpides N.C."/>
            <person name="Klenk H.P."/>
        </authorList>
    </citation>
    <scope>NUCLEOTIDE SEQUENCE [LARGE SCALE GENOMIC DNA]</scope>
    <source>
        <strain evidence="7">ATCC 23218 / DSM 43111 / CIP 107115 / JCM 7437 / KCTC 9190 / NBRC 14626 / NCTC 10488 / NRRL B-5397 / IMRU 509</strain>
    </source>
</reference>
<accession>D7B1Z7</accession>
<dbReference type="SUPFAM" id="SSF51569">
    <property type="entry name" value="Aldolase"/>
    <property type="match status" value="1"/>
</dbReference>
<feature type="binding site" evidence="3">
    <location>
        <position position="111"/>
    </location>
    <ligand>
        <name>phosphoenolpyruvate</name>
        <dbReference type="ChEBI" id="CHEBI:58702"/>
    </ligand>
</feature>
<feature type="binding site" evidence="3">
    <location>
        <position position="292"/>
    </location>
    <ligand>
        <name>phosphoenolpyruvate</name>
        <dbReference type="ChEBI" id="CHEBI:58702"/>
    </ligand>
</feature>
<dbReference type="Gene3D" id="3.20.20.70">
    <property type="entry name" value="Aldolase class I"/>
    <property type="match status" value="1"/>
</dbReference>
<dbReference type="Proteomes" id="UP000002219">
    <property type="component" value="Chromosome 1"/>
</dbReference>
<dbReference type="EMBL" id="CP002040">
    <property type="protein sequence ID" value="ADH66618.1"/>
    <property type="molecule type" value="Genomic_DNA"/>
</dbReference>
<evidence type="ECO:0000313" key="7">
    <source>
        <dbReference type="Proteomes" id="UP000002219"/>
    </source>
</evidence>
<dbReference type="UniPathway" id="UPA00053">
    <property type="reaction ID" value="UER00084"/>
</dbReference>
<protein>
    <recommendedName>
        <fullName evidence="4">Phospho-2-dehydro-3-deoxyheptonate aldolase</fullName>
        <ecNumber evidence="4">2.5.1.54</ecNumber>
    </recommendedName>
</protein>
<organism evidence="6 7">
    <name type="scientific">Nocardiopsis dassonvillei (strain ATCC 23218 / DSM 43111 / CIP 107115 / JCM 7437 / KCTC 9190 / NBRC 14626 / NCTC 10488 / NRRL B-5397 / IMRU 509)</name>
    <name type="common">Actinomadura dassonvillei</name>
    <dbReference type="NCBI Taxonomy" id="446468"/>
    <lineage>
        <taxon>Bacteria</taxon>
        <taxon>Bacillati</taxon>
        <taxon>Actinomycetota</taxon>
        <taxon>Actinomycetes</taxon>
        <taxon>Streptosporangiales</taxon>
        <taxon>Nocardiopsidaceae</taxon>
        <taxon>Nocardiopsis</taxon>
    </lineage>
</organism>
<dbReference type="PANTHER" id="PTHR21337:SF0">
    <property type="entry name" value="PHOSPHO-2-DEHYDRO-3-DEOXYHEPTONATE ALDOLASE"/>
    <property type="match status" value="1"/>
</dbReference>
<keyword evidence="2 4" id="KW-0808">Transferase</keyword>
<dbReference type="InterPro" id="IPR013785">
    <property type="entry name" value="Aldolase_TIM"/>
</dbReference>
<dbReference type="Pfam" id="PF01474">
    <property type="entry name" value="DAHP_synth_2"/>
    <property type="match status" value="1"/>
</dbReference>
<evidence type="ECO:0000256" key="4">
    <source>
        <dbReference type="RuleBase" id="RU363071"/>
    </source>
</evidence>
<dbReference type="HOGENOM" id="CLU_026885_0_1_11"/>
<comment type="similarity">
    <text evidence="1 4">Belongs to the class-II DAHP synthase family.</text>
</comment>
<dbReference type="GO" id="GO:0009423">
    <property type="term" value="P:chorismate biosynthetic process"/>
    <property type="evidence" value="ECO:0007669"/>
    <property type="project" value="UniProtKB-UniPathway"/>
</dbReference>
<gene>
    <name evidence="6" type="ordered locus">Ndas_1177</name>
</gene>
<keyword evidence="7" id="KW-1185">Reference proteome</keyword>
<comment type="pathway">
    <text evidence="4">Metabolic intermediate biosynthesis; chorismate biosynthesis; chorismate from D-erythrose 4-phosphate and phosphoenolpyruvate: step 1/7.</text>
</comment>
<feature type="binding site" evidence="3">
    <location>
        <position position="355"/>
    </location>
    <ligand>
        <name>Mn(2+)</name>
        <dbReference type="ChEBI" id="CHEBI:29035"/>
    </ligand>
</feature>
<sequence length="457" mass="50048">MNPEQSTTTVDDWRSLPAEQQPDWPDPEALSDALTDLASYPPLVFAGECDQLRARLGAVARGEEFLLQGGDCAEALDGVSADQIRNKLKTLFQMGAVLTYAGSVPVVKVGRIAGQYGKPRSSPTETRDGVSLPSYRGDAVNGRAFTARDRRPDPERLKRAYHASAATLNLVRAFTTGGYADLSQVHAWNRDFVRDSPAGRRYERLAREIDNALAFMRACGVTDAEAVRTTEFYSSHEALLLDYETALTRVDSRTGGLYAVSGHMVWIGERTRRLDGAHVEFASRIRNPVGVKLGPGAEPDDVLALVDKLDPDREPGRLTLITRMGAGRVRDRLPALVEKVTASGARVAWVCDPMHGNTFTAGSGHKTRRFDDVLDEVRGFFEVHHALGTHPGGIHVELTGDDVTECVGGGSRIGVDDLRRRYETACDPRLNRSQSLDLAFLVAEVLGEARRAKEARR</sequence>
<keyword evidence="3" id="KW-0464">Manganese</keyword>
<dbReference type="OrthoDB" id="9766852at2"/>
<keyword evidence="3" id="KW-0104">Cadmium</keyword>
<dbReference type="GO" id="GO:0008652">
    <property type="term" value="P:amino acid biosynthetic process"/>
    <property type="evidence" value="ECO:0007669"/>
    <property type="project" value="UniProtKB-KW"/>
</dbReference>
<dbReference type="EC" id="2.5.1.54" evidence="4"/>